<organism evidence="1 2">
    <name type="scientific">Paenibacillus aurantius</name>
    <dbReference type="NCBI Taxonomy" id="2918900"/>
    <lineage>
        <taxon>Bacteria</taxon>
        <taxon>Bacillati</taxon>
        <taxon>Bacillota</taxon>
        <taxon>Bacilli</taxon>
        <taxon>Bacillales</taxon>
        <taxon>Paenibacillaceae</taxon>
        <taxon>Paenibacillus</taxon>
    </lineage>
</organism>
<evidence type="ECO:0000313" key="1">
    <source>
        <dbReference type="EMBL" id="WNQ09615.1"/>
    </source>
</evidence>
<reference evidence="1 2" key="1">
    <citation type="submission" date="2022-02" db="EMBL/GenBank/DDBJ databases">
        <title>Paenibacillus sp. MBLB1776 Whole Genome Shotgun Sequencing.</title>
        <authorList>
            <person name="Hwang C.Y."/>
            <person name="Cho E.-S."/>
            <person name="Seo M.-J."/>
        </authorList>
    </citation>
    <scope>NUCLEOTIDE SEQUENCE [LARGE SCALE GENOMIC DNA]</scope>
    <source>
        <strain evidence="1 2">MBLB1776</strain>
    </source>
</reference>
<gene>
    <name evidence="1" type="ORF">MJA45_18510</name>
</gene>
<name>A0AA96LAG7_9BACL</name>
<keyword evidence="2" id="KW-1185">Reference proteome</keyword>
<accession>A0AA96LAG7</accession>
<dbReference type="KEGG" id="paun:MJA45_18510"/>
<proteinExistence type="predicted"/>
<evidence type="ECO:0000313" key="2">
    <source>
        <dbReference type="Proteomes" id="UP001305702"/>
    </source>
</evidence>
<dbReference type="AlphaFoldDB" id="A0AA96LAG7"/>
<dbReference type="Proteomes" id="UP001305702">
    <property type="component" value="Chromosome"/>
</dbReference>
<protein>
    <submittedName>
        <fullName evidence="1">Uncharacterized protein</fullName>
    </submittedName>
</protein>
<dbReference type="EMBL" id="CP130318">
    <property type="protein sequence ID" value="WNQ09615.1"/>
    <property type="molecule type" value="Genomic_DNA"/>
</dbReference>
<dbReference type="RefSeq" id="WP_315603387.1">
    <property type="nucleotide sequence ID" value="NZ_CP130318.1"/>
</dbReference>
<sequence>MKSAINHTLGAKQKRFEWYIDSSNNVSVKRDFHEYSFSAELISAIHNFVKSHPDTPLANNVSKLGNGTEVEGIGKFILESLELTVAEAQLASQLAAIFCKSGVWISNGKVRGMRFSSLKACGHPHFMTIIVRR</sequence>